<name>A0A7I8VAD3_9ANNE</name>
<comment type="caution">
    <text evidence="4">The sequence shown here is derived from an EMBL/GenBank/DDBJ whole genome shotgun (WGS) entry which is preliminary data.</text>
</comment>
<dbReference type="EMBL" id="CAJFCJ010000002">
    <property type="protein sequence ID" value="CAD5112640.1"/>
    <property type="molecule type" value="Genomic_DNA"/>
</dbReference>
<accession>A0A7I8VAD3</accession>
<keyword evidence="2" id="KW-0732">Signal</keyword>
<gene>
    <name evidence="4" type="ORF">DGYR_LOCUS1749</name>
</gene>
<feature type="chain" id="PRO_5029608024" evidence="2">
    <location>
        <begin position="24"/>
        <end position="119"/>
    </location>
</feature>
<keyword evidence="1" id="KW-1015">Disulfide bond</keyword>
<dbReference type="AlphaFoldDB" id="A0A7I8VAD3"/>
<proteinExistence type="predicted"/>
<dbReference type="InterPro" id="IPR000118">
    <property type="entry name" value="Granulin"/>
</dbReference>
<evidence type="ECO:0000256" key="1">
    <source>
        <dbReference type="ARBA" id="ARBA00023157"/>
    </source>
</evidence>
<evidence type="ECO:0000313" key="5">
    <source>
        <dbReference type="Proteomes" id="UP000549394"/>
    </source>
</evidence>
<dbReference type="InterPro" id="IPR037277">
    <property type="entry name" value="Granulin_sf"/>
</dbReference>
<evidence type="ECO:0000259" key="3">
    <source>
        <dbReference type="SMART" id="SM00277"/>
    </source>
</evidence>
<protein>
    <submittedName>
        <fullName evidence="4">DgyrCDS1854</fullName>
    </submittedName>
</protein>
<feature type="domain" description="Granulins" evidence="3">
    <location>
        <begin position="32"/>
        <end position="78"/>
    </location>
</feature>
<sequence length="119" mass="12625">MNVLKKTCLILFLLVAVLSYIQSKPKGARVFCDDGSACDDGGMCCEDGGCCPPTARVCCSDGISCCPSEFPVCCEGKCCNSGYLCSDGTCASPGEELRKFQAKKIPALSKYSRNNSTLH</sequence>
<dbReference type="Gene3D" id="2.10.25.160">
    <property type="entry name" value="Granulin"/>
    <property type="match status" value="1"/>
</dbReference>
<dbReference type="SMART" id="SM00277">
    <property type="entry name" value="GRAN"/>
    <property type="match status" value="1"/>
</dbReference>
<dbReference type="Proteomes" id="UP000549394">
    <property type="component" value="Unassembled WGS sequence"/>
</dbReference>
<reference evidence="4 5" key="1">
    <citation type="submission" date="2020-08" db="EMBL/GenBank/DDBJ databases">
        <authorList>
            <person name="Hejnol A."/>
        </authorList>
    </citation>
    <scope>NUCLEOTIDE SEQUENCE [LARGE SCALE GENOMIC DNA]</scope>
</reference>
<organism evidence="4 5">
    <name type="scientific">Dimorphilus gyrociliatus</name>
    <dbReference type="NCBI Taxonomy" id="2664684"/>
    <lineage>
        <taxon>Eukaryota</taxon>
        <taxon>Metazoa</taxon>
        <taxon>Spiralia</taxon>
        <taxon>Lophotrochozoa</taxon>
        <taxon>Annelida</taxon>
        <taxon>Polychaeta</taxon>
        <taxon>Polychaeta incertae sedis</taxon>
        <taxon>Dinophilidae</taxon>
        <taxon>Dimorphilus</taxon>
    </lineage>
</organism>
<feature type="signal peptide" evidence="2">
    <location>
        <begin position="1"/>
        <end position="23"/>
    </location>
</feature>
<evidence type="ECO:0000256" key="2">
    <source>
        <dbReference type="SAM" id="SignalP"/>
    </source>
</evidence>
<evidence type="ECO:0000313" key="4">
    <source>
        <dbReference type="EMBL" id="CAD5112640.1"/>
    </source>
</evidence>
<keyword evidence="5" id="KW-1185">Reference proteome</keyword>